<proteinExistence type="predicted"/>
<name>A0A2P2ITJ8_RHIMU</name>
<dbReference type="AlphaFoldDB" id="A0A2P2ITJ8"/>
<organism evidence="1">
    <name type="scientific">Rhizophora mucronata</name>
    <name type="common">Asiatic mangrove</name>
    <dbReference type="NCBI Taxonomy" id="61149"/>
    <lineage>
        <taxon>Eukaryota</taxon>
        <taxon>Viridiplantae</taxon>
        <taxon>Streptophyta</taxon>
        <taxon>Embryophyta</taxon>
        <taxon>Tracheophyta</taxon>
        <taxon>Spermatophyta</taxon>
        <taxon>Magnoliopsida</taxon>
        <taxon>eudicotyledons</taxon>
        <taxon>Gunneridae</taxon>
        <taxon>Pentapetalae</taxon>
        <taxon>rosids</taxon>
        <taxon>fabids</taxon>
        <taxon>Malpighiales</taxon>
        <taxon>Rhizophoraceae</taxon>
        <taxon>Rhizophora</taxon>
    </lineage>
</organism>
<protein>
    <submittedName>
        <fullName evidence="1">Uncharacterized protein</fullName>
    </submittedName>
</protein>
<accession>A0A2P2ITJ8</accession>
<evidence type="ECO:0000313" key="1">
    <source>
        <dbReference type="EMBL" id="MBW84551.1"/>
    </source>
</evidence>
<sequence>MSLFTGCSDCLAIDDS</sequence>
<reference evidence="1" key="1">
    <citation type="submission" date="2018-02" db="EMBL/GenBank/DDBJ databases">
        <title>Rhizophora mucronata_Transcriptome.</title>
        <authorList>
            <person name="Meera S.P."/>
            <person name="Sreeshan A."/>
            <person name="Augustine A."/>
        </authorList>
    </citation>
    <scope>NUCLEOTIDE SEQUENCE</scope>
    <source>
        <tissue evidence="1">Leaf</tissue>
    </source>
</reference>
<dbReference type="EMBL" id="GGEC01004068">
    <property type="protein sequence ID" value="MBW84551.1"/>
    <property type="molecule type" value="Transcribed_RNA"/>
</dbReference>